<feature type="domain" description="Type I restriction modification DNA specificity" evidence="5">
    <location>
        <begin position="325"/>
        <end position="491"/>
    </location>
</feature>
<comment type="subunit">
    <text evidence="4">The methyltransferase is composed of M and S polypeptides.</text>
</comment>
<reference evidence="6" key="2">
    <citation type="submission" date="2022-11" db="EMBL/GenBank/DDBJ databases">
        <title>Draft genome sequence of Sellimonas catena strain 18CBH55.</title>
        <authorList>
            <person name="Atsushi H."/>
            <person name="Moriya O."/>
            <person name="Mitsuo S."/>
        </authorList>
    </citation>
    <scope>NUCLEOTIDE SEQUENCE</scope>
    <source>
        <strain evidence="6">18CBH55</strain>
    </source>
</reference>
<comment type="caution">
    <text evidence="6">The sequence shown here is derived from an EMBL/GenBank/DDBJ whole genome shotgun (WGS) entry which is preliminary data.</text>
</comment>
<evidence type="ECO:0000259" key="5">
    <source>
        <dbReference type="Pfam" id="PF01420"/>
    </source>
</evidence>
<feature type="domain" description="Type I restriction modification DNA specificity" evidence="5">
    <location>
        <begin position="68"/>
        <end position="242"/>
    </location>
</feature>
<dbReference type="Gene3D" id="3.90.220.20">
    <property type="entry name" value="DNA methylase specificity domains"/>
    <property type="match status" value="2"/>
</dbReference>
<evidence type="ECO:0000256" key="2">
    <source>
        <dbReference type="ARBA" id="ARBA00022747"/>
    </source>
</evidence>
<keyword evidence="2" id="KW-0680">Restriction system</keyword>
<proteinExistence type="inferred from homology"/>
<dbReference type="PANTHER" id="PTHR43140">
    <property type="entry name" value="TYPE-1 RESTRICTION ENZYME ECOKI SPECIFICITY PROTEIN"/>
    <property type="match status" value="1"/>
</dbReference>
<sequence>MTPQELKNSILQLAIQGKLVEQRPEEGTAEELFAQIQQEKQRLIKEKKIKKEKPLPEITDDEKPFDIPENWKWCRLDDIVVKTIKRGKSPTYTAKSNMLVFAQKCNTKAGYIDLSLARCLDETKLSKYPEEEFMINNDIVLNSTGNGTLGRVGIYRNSDNPNRYPVVPDSHVTIIRANTLVSVEYVFYSLKYYQPYMEKLGSGSTNQTELSAGTVKALLFPLPPIAEQKRIVAKIEELLPCIDRYEQAWCKLEKFNSRFPEDMKKSLLQYAIQGKLVEQRPEEGTAEELFEQIQEEKQRLIAEKKIKKAKPLPEIAEDEKPFNIPESWKWVRIQEITCLNPKNDLADELQVSFIPMALVDDGYRNKHTYEIKKWGEIKKGFTHFANGDIGIAKITPCFQNRKSVIFRDLKNGYGAGTTELSIVRVINNLLSQEYLLWFFKSAYFIDNGIKSFTGTAGQQRIHKDYLSMCKIPLPPLAEQKRIVEKLEQLLPLCQLLKK</sequence>
<accession>A0A9W6CFB6</accession>
<dbReference type="PANTHER" id="PTHR43140:SF1">
    <property type="entry name" value="TYPE I RESTRICTION ENZYME ECOKI SPECIFICITY SUBUNIT"/>
    <property type="match status" value="1"/>
</dbReference>
<evidence type="ECO:0000256" key="1">
    <source>
        <dbReference type="ARBA" id="ARBA00010923"/>
    </source>
</evidence>
<dbReference type="GO" id="GO:0003677">
    <property type="term" value="F:DNA binding"/>
    <property type="evidence" value="ECO:0007669"/>
    <property type="project" value="UniProtKB-KW"/>
</dbReference>
<dbReference type="GO" id="GO:0009307">
    <property type="term" value="P:DNA restriction-modification system"/>
    <property type="evidence" value="ECO:0007669"/>
    <property type="project" value="UniProtKB-KW"/>
</dbReference>
<dbReference type="RefSeq" id="WP_204864623.1">
    <property type="nucleotide sequence ID" value="NZ_BSCH01000013.1"/>
</dbReference>
<protein>
    <recommendedName>
        <fullName evidence="5">Type I restriction modification DNA specificity domain-containing protein</fullName>
    </recommendedName>
</protein>
<dbReference type="InterPro" id="IPR044946">
    <property type="entry name" value="Restrct_endonuc_typeI_TRD_sf"/>
</dbReference>
<name>A0A9W6CFB6_9FIRM</name>
<dbReference type="InterPro" id="IPR051212">
    <property type="entry name" value="Type-I_RE_S_subunit"/>
</dbReference>
<evidence type="ECO:0000313" key="6">
    <source>
        <dbReference type="EMBL" id="GLG90655.1"/>
    </source>
</evidence>
<dbReference type="EMBL" id="BSCH01000013">
    <property type="protein sequence ID" value="GLG90655.1"/>
    <property type="molecule type" value="Genomic_DNA"/>
</dbReference>
<gene>
    <name evidence="6" type="primary">hsdS</name>
    <name evidence="6" type="ORF">Selli2_20820</name>
</gene>
<evidence type="ECO:0000313" key="7">
    <source>
        <dbReference type="Proteomes" id="UP001145094"/>
    </source>
</evidence>
<dbReference type="CDD" id="cd17260">
    <property type="entry name" value="RMtype1_S_EcoEI-TRD1-CR1_like"/>
    <property type="match status" value="1"/>
</dbReference>
<dbReference type="SUPFAM" id="SSF116734">
    <property type="entry name" value="DNA methylase specificity domain"/>
    <property type="match status" value="2"/>
</dbReference>
<keyword evidence="3" id="KW-0238">DNA-binding</keyword>
<dbReference type="InterPro" id="IPR000055">
    <property type="entry name" value="Restrct_endonuc_typeI_TRD"/>
</dbReference>
<reference evidence="6" key="1">
    <citation type="submission" date="2022-11" db="EMBL/GenBank/DDBJ databases">
        <title>Draft genome sequence of Sellimonas catena strain 18CBH55.</title>
        <authorList>
            <person name="Hisatomi A."/>
            <person name="Ohkuma M."/>
            <person name="Sakamoto M."/>
        </authorList>
    </citation>
    <scope>NUCLEOTIDE SEQUENCE</scope>
    <source>
        <strain evidence="6">18CBH55</strain>
    </source>
</reference>
<reference evidence="6" key="3">
    <citation type="journal article" date="2023" name="Int. J. Syst. Evol. Microbiol.">
        <title>Sellimonas catena sp. nov., isolated from human faeces.</title>
        <authorList>
            <person name="Hisatomi A."/>
            <person name="Ohkuma M."/>
            <person name="Sakamoto M."/>
        </authorList>
    </citation>
    <scope>NUCLEOTIDE SEQUENCE</scope>
    <source>
        <strain evidence="6">18CBH55</strain>
    </source>
</reference>
<dbReference type="Pfam" id="PF01420">
    <property type="entry name" value="Methylase_S"/>
    <property type="match status" value="2"/>
</dbReference>
<organism evidence="6 7">
    <name type="scientific">Sellimonas catena</name>
    <dbReference type="NCBI Taxonomy" id="2994035"/>
    <lineage>
        <taxon>Bacteria</taxon>
        <taxon>Bacillati</taxon>
        <taxon>Bacillota</taxon>
        <taxon>Clostridia</taxon>
        <taxon>Lachnospirales</taxon>
        <taxon>Lachnospiraceae</taxon>
        <taxon>Sellimonas</taxon>
    </lineage>
</organism>
<evidence type="ECO:0000256" key="3">
    <source>
        <dbReference type="ARBA" id="ARBA00023125"/>
    </source>
</evidence>
<evidence type="ECO:0000256" key="4">
    <source>
        <dbReference type="ARBA" id="ARBA00038652"/>
    </source>
</evidence>
<dbReference type="Proteomes" id="UP001145094">
    <property type="component" value="Unassembled WGS sequence"/>
</dbReference>
<dbReference type="AlphaFoldDB" id="A0A9W6CFB6"/>
<comment type="similarity">
    <text evidence="1">Belongs to the type-I restriction system S methylase family.</text>
</comment>